<dbReference type="InterPro" id="IPR036390">
    <property type="entry name" value="WH_DNA-bd_sf"/>
</dbReference>
<keyword evidence="1" id="KW-0805">Transcription regulation</keyword>
<dbReference type="InterPro" id="IPR000595">
    <property type="entry name" value="cNMP-bd_dom"/>
</dbReference>
<gene>
    <name evidence="5" type="ORF">PQJ61_11040</name>
</gene>
<reference evidence="5 6" key="1">
    <citation type="submission" date="2022-12" db="EMBL/GenBank/DDBJ databases">
        <title>Metagenome assembled genome from gulf of manar.</title>
        <authorList>
            <person name="Kohli P."/>
            <person name="Pk S."/>
            <person name="Venkata Ramana C."/>
            <person name="Sasikala C."/>
        </authorList>
    </citation>
    <scope>NUCLEOTIDE SEQUENCE [LARGE SCALE GENOMIC DNA]</scope>
    <source>
        <strain evidence="5">JB008</strain>
    </source>
</reference>
<proteinExistence type="predicted"/>
<dbReference type="InterPro" id="IPR018490">
    <property type="entry name" value="cNMP-bd_dom_sf"/>
</dbReference>
<dbReference type="InterPro" id="IPR012318">
    <property type="entry name" value="HTH_CRP"/>
</dbReference>
<keyword evidence="3" id="KW-0804">Transcription</keyword>
<dbReference type="Gene3D" id="2.60.120.10">
    <property type="entry name" value="Jelly Rolls"/>
    <property type="match status" value="1"/>
</dbReference>
<organism evidence="5 6">
    <name type="scientific">Candidatus Thalassospirochaeta sargassi</name>
    <dbReference type="NCBI Taxonomy" id="3119039"/>
    <lineage>
        <taxon>Bacteria</taxon>
        <taxon>Pseudomonadati</taxon>
        <taxon>Spirochaetota</taxon>
        <taxon>Spirochaetia</taxon>
        <taxon>Spirochaetales</taxon>
        <taxon>Spirochaetaceae</taxon>
        <taxon>Candidatus Thalassospirochaeta</taxon>
    </lineage>
</organism>
<dbReference type="Pfam" id="PF00027">
    <property type="entry name" value="cNMP_binding"/>
    <property type="match status" value="1"/>
</dbReference>
<dbReference type="InterPro" id="IPR014710">
    <property type="entry name" value="RmlC-like_jellyroll"/>
</dbReference>
<feature type="domain" description="HTH crp-type" evidence="4">
    <location>
        <begin position="152"/>
        <end position="220"/>
    </location>
</feature>
<dbReference type="CDD" id="cd00038">
    <property type="entry name" value="CAP_ED"/>
    <property type="match status" value="1"/>
</dbReference>
<dbReference type="Proteomes" id="UP001221217">
    <property type="component" value="Unassembled WGS sequence"/>
</dbReference>
<evidence type="ECO:0000313" key="5">
    <source>
        <dbReference type="EMBL" id="MDC7227285.1"/>
    </source>
</evidence>
<evidence type="ECO:0000259" key="4">
    <source>
        <dbReference type="PROSITE" id="PS51063"/>
    </source>
</evidence>
<evidence type="ECO:0000256" key="2">
    <source>
        <dbReference type="ARBA" id="ARBA00023125"/>
    </source>
</evidence>
<dbReference type="AlphaFoldDB" id="A0AAJ1MN46"/>
<dbReference type="SMART" id="SM00419">
    <property type="entry name" value="HTH_CRP"/>
    <property type="match status" value="1"/>
</dbReference>
<dbReference type="Pfam" id="PF13545">
    <property type="entry name" value="HTH_Crp_2"/>
    <property type="match status" value="1"/>
</dbReference>
<name>A0AAJ1MN46_9SPIO</name>
<protein>
    <submittedName>
        <fullName evidence="5">Crp/Fnr family transcriptional regulator</fullName>
    </submittedName>
</protein>
<dbReference type="GO" id="GO:0006355">
    <property type="term" value="P:regulation of DNA-templated transcription"/>
    <property type="evidence" value="ECO:0007669"/>
    <property type="project" value="InterPro"/>
</dbReference>
<keyword evidence="2" id="KW-0238">DNA-binding</keyword>
<evidence type="ECO:0000313" key="6">
    <source>
        <dbReference type="Proteomes" id="UP001221217"/>
    </source>
</evidence>
<comment type="caution">
    <text evidence="5">The sequence shown here is derived from an EMBL/GenBank/DDBJ whole genome shotgun (WGS) entry which is preliminary data.</text>
</comment>
<dbReference type="EMBL" id="JAQQAL010000024">
    <property type="protein sequence ID" value="MDC7227285.1"/>
    <property type="molecule type" value="Genomic_DNA"/>
</dbReference>
<evidence type="ECO:0000256" key="1">
    <source>
        <dbReference type="ARBA" id="ARBA00023015"/>
    </source>
</evidence>
<dbReference type="GO" id="GO:0003677">
    <property type="term" value="F:DNA binding"/>
    <property type="evidence" value="ECO:0007669"/>
    <property type="project" value="UniProtKB-KW"/>
</dbReference>
<dbReference type="SUPFAM" id="SSF51206">
    <property type="entry name" value="cAMP-binding domain-like"/>
    <property type="match status" value="1"/>
</dbReference>
<dbReference type="SUPFAM" id="SSF46785">
    <property type="entry name" value="Winged helix' DNA-binding domain"/>
    <property type="match status" value="1"/>
</dbReference>
<dbReference type="PROSITE" id="PS51063">
    <property type="entry name" value="HTH_CRP_2"/>
    <property type="match status" value="1"/>
</dbReference>
<evidence type="ECO:0000256" key="3">
    <source>
        <dbReference type="ARBA" id="ARBA00023163"/>
    </source>
</evidence>
<sequence>MINAESISKLLESDIFRGVSAASLERFFRKTQTVNRKYPAEKLLMLRGEVVDSLMILVEGRLQAQIQGKGGKLLRIEVLKAPQAVAAGVLFSQDNRLPVNLFSLESSKIIFIPKKAVLELCAAEQVFMLNYFTDMGDKISILAEKIKMYQFNTIRQKISGYIIGLSGAMKLKSVKLVYSKEVLAEIMGVTRPSLSRELSNLSASGIIKVSGKTIDILDRPALESLLSEEE</sequence>
<accession>A0AAJ1MN46</accession>